<gene>
    <name evidence="2" type="ORF">TRAPUB_11556</name>
</gene>
<keyword evidence="1" id="KW-0812">Transmembrane</keyword>
<dbReference type="OMA" id="LMGRGWT"/>
<dbReference type="EMBL" id="MNAD01000557">
    <property type="protein sequence ID" value="OJT11910.1"/>
    <property type="molecule type" value="Genomic_DNA"/>
</dbReference>
<feature type="transmembrane region" description="Helical" evidence="1">
    <location>
        <begin position="298"/>
        <end position="317"/>
    </location>
</feature>
<keyword evidence="1" id="KW-0472">Membrane</keyword>
<sequence length="382" mass="41228">MPPSPGPREVGTVWPFSIRPTRAGLQLARPWYIDKGRSSSASRNFAVHIEGAAMSDPNAIFQNAYYIGNNFNTILYGVELVLYFASVGLIMQNRRGTGGKRSDRLFLSLSTGLLAMITIYVAVQSVFGEEMWIVNADYPGGSGQYLADNAAVWYQTLGSAASIVLNLMSDGLLMYRTFVVWSDWRVIVFPGILYLASAALGILTCYVSGTPNSDFFLGKAADIALSYSTVVIGLNVTCSALICGRILFVARRMEATLGRDVSRTYTGAASLIIESMLPYTLFGIAYVVTLGLNSPYSIFFLSVYVMFTCVSPQMIILRVLMGRGWTREAADSSVGSARFVSGPSTSAGASTTRFTYRSEGTGIALKSIATSSSPDFSGDSKV</sequence>
<feature type="transmembrane region" description="Helical" evidence="1">
    <location>
        <begin position="271"/>
        <end position="292"/>
    </location>
</feature>
<feature type="transmembrane region" description="Helical" evidence="1">
    <location>
        <begin position="187"/>
        <end position="209"/>
    </location>
</feature>
<accession>A0A1M2VWM8</accession>
<dbReference type="OrthoDB" id="2796825at2759"/>
<dbReference type="AlphaFoldDB" id="A0A1M2VWM8"/>
<evidence type="ECO:0000313" key="2">
    <source>
        <dbReference type="EMBL" id="OJT11910.1"/>
    </source>
</evidence>
<name>A0A1M2VWM8_TRAPU</name>
<dbReference type="Proteomes" id="UP000184267">
    <property type="component" value="Unassembled WGS sequence"/>
</dbReference>
<protein>
    <recommendedName>
        <fullName evidence="4">Pheromone alpha factor receptor</fullName>
    </recommendedName>
</protein>
<feature type="transmembrane region" description="Helical" evidence="1">
    <location>
        <begin position="229"/>
        <end position="250"/>
    </location>
</feature>
<feature type="transmembrane region" description="Helical" evidence="1">
    <location>
        <begin position="152"/>
        <end position="175"/>
    </location>
</feature>
<keyword evidence="3" id="KW-1185">Reference proteome</keyword>
<feature type="transmembrane region" description="Helical" evidence="1">
    <location>
        <begin position="74"/>
        <end position="93"/>
    </location>
</feature>
<evidence type="ECO:0000313" key="3">
    <source>
        <dbReference type="Proteomes" id="UP000184267"/>
    </source>
</evidence>
<evidence type="ECO:0000256" key="1">
    <source>
        <dbReference type="SAM" id="Phobius"/>
    </source>
</evidence>
<keyword evidence="1" id="KW-1133">Transmembrane helix</keyword>
<feature type="transmembrane region" description="Helical" evidence="1">
    <location>
        <begin position="105"/>
        <end position="123"/>
    </location>
</feature>
<reference evidence="2 3" key="1">
    <citation type="submission" date="2016-10" db="EMBL/GenBank/DDBJ databases">
        <title>Genome sequence of the basidiomycete white-rot fungus Trametes pubescens.</title>
        <authorList>
            <person name="Makela M.R."/>
            <person name="Granchi Z."/>
            <person name="Peng M."/>
            <person name="De Vries R.P."/>
            <person name="Grigoriev I."/>
            <person name="Riley R."/>
            <person name="Hilden K."/>
        </authorList>
    </citation>
    <scope>NUCLEOTIDE SEQUENCE [LARGE SCALE GENOMIC DNA]</scope>
    <source>
        <strain evidence="2 3">FBCC735</strain>
    </source>
</reference>
<evidence type="ECO:0008006" key="4">
    <source>
        <dbReference type="Google" id="ProtNLM"/>
    </source>
</evidence>
<organism evidence="2 3">
    <name type="scientific">Trametes pubescens</name>
    <name type="common">White-rot fungus</name>
    <dbReference type="NCBI Taxonomy" id="154538"/>
    <lineage>
        <taxon>Eukaryota</taxon>
        <taxon>Fungi</taxon>
        <taxon>Dikarya</taxon>
        <taxon>Basidiomycota</taxon>
        <taxon>Agaricomycotina</taxon>
        <taxon>Agaricomycetes</taxon>
        <taxon>Polyporales</taxon>
        <taxon>Polyporaceae</taxon>
        <taxon>Trametes</taxon>
    </lineage>
</organism>
<proteinExistence type="predicted"/>
<comment type="caution">
    <text evidence="2">The sequence shown here is derived from an EMBL/GenBank/DDBJ whole genome shotgun (WGS) entry which is preliminary data.</text>
</comment>